<dbReference type="SFLD" id="SFLDG01094">
    <property type="entry name" value="Uncharacterised_Radical_SAM_Su"/>
    <property type="match status" value="1"/>
</dbReference>
<protein>
    <submittedName>
        <fullName evidence="8">Anaerobic ribonucleoside-triphosphate reductase activating protein</fullName>
    </submittedName>
</protein>
<dbReference type="NCBIfam" id="TIGR02495">
    <property type="entry name" value="NrdG2"/>
    <property type="match status" value="1"/>
</dbReference>
<keyword evidence="9" id="KW-1185">Reference proteome</keyword>
<evidence type="ECO:0000256" key="3">
    <source>
        <dbReference type="ARBA" id="ARBA00022691"/>
    </source>
</evidence>
<dbReference type="eggNOG" id="COG1180">
    <property type="taxonomic scope" value="Bacteria"/>
</dbReference>
<name>F4A344_MAHA5</name>
<sequence length="228" mass="25376">MIYDLMPVTLADYPGKVAATVFVSGCNFRCPYCHNSSLIKVQPPLRAVNDILAYLSHRRHLLDGICITGGEPTLWDSLEGFVVSVKDEGLAVKLDTNGSRPDVLADLLNKGFLDYIAMDIKAPLTKYGDFVVRQEDIFNVKRSINIIMESGIEYEFRTTVNQNLMGMEDFVDIANCIAGAHKYVLQPYKYSDGVLNEHICGTKPCDPGFLKRIKADIIDLLPSIVIRG</sequence>
<evidence type="ECO:0000313" key="8">
    <source>
        <dbReference type="EMBL" id="AEE96277.1"/>
    </source>
</evidence>
<keyword evidence="3" id="KW-0949">S-adenosyl-L-methionine</keyword>
<dbReference type="InterPro" id="IPR013785">
    <property type="entry name" value="Aldolase_TIM"/>
</dbReference>
<dbReference type="EMBL" id="CP002360">
    <property type="protein sequence ID" value="AEE96277.1"/>
    <property type="molecule type" value="Genomic_DNA"/>
</dbReference>
<reference evidence="9" key="1">
    <citation type="submission" date="2010-11" db="EMBL/GenBank/DDBJ databases">
        <title>The complete genome of Mahella australiensis DSM 15567.</title>
        <authorList>
            <consortium name="US DOE Joint Genome Institute (JGI-PGF)"/>
            <person name="Lucas S."/>
            <person name="Copeland A."/>
            <person name="Lapidus A."/>
            <person name="Bruce D."/>
            <person name="Goodwin L."/>
            <person name="Pitluck S."/>
            <person name="Kyrpides N."/>
            <person name="Mavromatis K."/>
            <person name="Pagani I."/>
            <person name="Ivanova N."/>
            <person name="Teshima H."/>
            <person name="Brettin T."/>
            <person name="Detter J.C."/>
            <person name="Han C."/>
            <person name="Tapia R."/>
            <person name="Land M."/>
            <person name="Hauser L."/>
            <person name="Markowitz V."/>
            <person name="Cheng J.-F."/>
            <person name="Hugenholtz P."/>
            <person name="Woyke T."/>
            <person name="Wu D."/>
            <person name="Spring S."/>
            <person name="Pukall R."/>
            <person name="Steenblock K."/>
            <person name="Schneider S."/>
            <person name="Klenk H.-P."/>
            <person name="Eisen J.A."/>
        </authorList>
    </citation>
    <scope>NUCLEOTIDE SEQUENCE [LARGE SCALE GENOMIC DNA]</scope>
    <source>
        <strain evidence="9">DSM 15567 / CIP 107919 / 50-1 BON</strain>
    </source>
</reference>
<dbReference type="CDD" id="cd01335">
    <property type="entry name" value="Radical_SAM"/>
    <property type="match status" value="1"/>
</dbReference>
<keyword evidence="2" id="KW-0004">4Fe-4S</keyword>
<dbReference type="OrthoDB" id="9782387at2"/>
<evidence type="ECO:0000256" key="4">
    <source>
        <dbReference type="ARBA" id="ARBA00022723"/>
    </source>
</evidence>
<keyword evidence="5" id="KW-0408">Iron</keyword>
<dbReference type="InterPro" id="IPR012840">
    <property type="entry name" value="NrdG2"/>
</dbReference>
<organism evidence="8 9">
    <name type="scientific">Mahella australiensis (strain DSM 15567 / CIP 107919 / 50-1 BON)</name>
    <dbReference type="NCBI Taxonomy" id="697281"/>
    <lineage>
        <taxon>Bacteria</taxon>
        <taxon>Bacillati</taxon>
        <taxon>Bacillota</taxon>
        <taxon>Clostridia</taxon>
        <taxon>Thermoanaerobacterales</taxon>
        <taxon>Thermoanaerobacterales Family IV. Incertae Sedis</taxon>
        <taxon>Mahella</taxon>
    </lineage>
</organism>
<dbReference type="Proteomes" id="UP000008457">
    <property type="component" value="Chromosome"/>
</dbReference>
<dbReference type="AlphaFoldDB" id="F4A344"/>
<dbReference type="RefSeq" id="WP_013780707.1">
    <property type="nucleotide sequence ID" value="NC_015520.1"/>
</dbReference>
<dbReference type="KEGG" id="mas:Mahau_1079"/>
<dbReference type="GO" id="GO:0003824">
    <property type="term" value="F:catalytic activity"/>
    <property type="evidence" value="ECO:0007669"/>
    <property type="project" value="InterPro"/>
</dbReference>
<dbReference type="STRING" id="697281.Mahau_1079"/>
<evidence type="ECO:0000256" key="6">
    <source>
        <dbReference type="ARBA" id="ARBA00023014"/>
    </source>
</evidence>
<dbReference type="Gene3D" id="3.20.20.70">
    <property type="entry name" value="Aldolase class I"/>
    <property type="match status" value="1"/>
</dbReference>
<dbReference type="PANTHER" id="PTHR30352">
    <property type="entry name" value="PYRUVATE FORMATE-LYASE-ACTIVATING ENZYME"/>
    <property type="match status" value="1"/>
</dbReference>
<dbReference type="SFLD" id="SFLDS00029">
    <property type="entry name" value="Radical_SAM"/>
    <property type="match status" value="1"/>
</dbReference>
<evidence type="ECO:0000259" key="7">
    <source>
        <dbReference type="PROSITE" id="PS51918"/>
    </source>
</evidence>
<accession>F4A344</accession>
<dbReference type="SUPFAM" id="SSF102114">
    <property type="entry name" value="Radical SAM enzymes"/>
    <property type="match status" value="1"/>
</dbReference>
<dbReference type="InterPro" id="IPR007197">
    <property type="entry name" value="rSAM"/>
</dbReference>
<dbReference type="InterPro" id="IPR058240">
    <property type="entry name" value="rSAM_sf"/>
</dbReference>
<dbReference type="HOGENOM" id="CLU_078147_2_1_9"/>
<keyword evidence="6" id="KW-0411">Iron-sulfur</keyword>
<dbReference type="PROSITE" id="PS51918">
    <property type="entry name" value="RADICAL_SAM"/>
    <property type="match status" value="1"/>
</dbReference>
<evidence type="ECO:0000256" key="2">
    <source>
        <dbReference type="ARBA" id="ARBA00022485"/>
    </source>
</evidence>
<evidence type="ECO:0000313" key="9">
    <source>
        <dbReference type="Proteomes" id="UP000008457"/>
    </source>
</evidence>
<proteinExistence type="predicted"/>
<reference evidence="8 9" key="2">
    <citation type="journal article" date="2011" name="Stand. Genomic Sci.">
        <title>Complete genome sequence of Mahella australiensis type strain (50-1 BON).</title>
        <authorList>
            <person name="Sikorski J."/>
            <person name="Teshima H."/>
            <person name="Nolan M."/>
            <person name="Lucas S."/>
            <person name="Hammon N."/>
            <person name="Deshpande S."/>
            <person name="Cheng J.F."/>
            <person name="Pitluck S."/>
            <person name="Liolios K."/>
            <person name="Pagani I."/>
            <person name="Ivanova N."/>
            <person name="Huntemann M."/>
            <person name="Mavromatis K."/>
            <person name="Ovchinikova G."/>
            <person name="Pati A."/>
            <person name="Tapia R."/>
            <person name="Han C."/>
            <person name="Goodwin L."/>
            <person name="Chen A."/>
            <person name="Palaniappan K."/>
            <person name="Land M."/>
            <person name="Hauser L."/>
            <person name="Ngatchou-Djao O.D."/>
            <person name="Rohde M."/>
            <person name="Pukall R."/>
            <person name="Spring S."/>
            <person name="Abt B."/>
            <person name="Goker M."/>
            <person name="Detter J.C."/>
            <person name="Woyke T."/>
            <person name="Bristow J."/>
            <person name="Markowitz V."/>
            <person name="Hugenholtz P."/>
            <person name="Eisen J.A."/>
            <person name="Kyrpides N.C."/>
            <person name="Klenk H.P."/>
            <person name="Lapidus A."/>
        </authorList>
    </citation>
    <scope>NUCLEOTIDE SEQUENCE [LARGE SCALE GENOMIC DNA]</scope>
    <source>
        <strain evidence="9">DSM 15567 / CIP 107919 / 50-1 BON</strain>
    </source>
</reference>
<dbReference type="GO" id="GO:0051539">
    <property type="term" value="F:4 iron, 4 sulfur cluster binding"/>
    <property type="evidence" value="ECO:0007669"/>
    <property type="project" value="UniProtKB-KW"/>
</dbReference>
<keyword evidence="4" id="KW-0479">Metal-binding</keyword>
<dbReference type="GO" id="GO:0046872">
    <property type="term" value="F:metal ion binding"/>
    <property type="evidence" value="ECO:0007669"/>
    <property type="project" value="UniProtKB-KW"/>
</dbReference>
<evidence type="ECO:0000256" key="5">
    <source>
        <dbReference type="ARBA" id="ARBA00023004"/>
    </source>
</evidence>
<gene>
    <name evidence="8" type="ordered locus">Mahau_1079</name>
</gene>
<feature type="domain" description="Radical SAM core" evidence="7">
    <location>
        <begin position="11"/>
        <end position="228"/>
    </location>
</feature>
<dbReference type="Pfam" id="PF04055">
    <property type="entry name" value="Radical_SAM"/>
    <property type="match status" value="1"/>
</dbReference>
<dbReference type="PANTHER" id="PTHR30352:SF13">
    <property type="entry name" value="GLYCYL-RADICAL ENZYME ACTIVATING ENZYME YJJW-RELATED"/>
    <property type="match status" value="1"/>
</dbReference>
<dbReference type="InterPro" id="IPR034457">
    <property type="entry name" value="Organic_radical-activating"/>
</dbReference>
<evidence type="ECO:0000256" key="1">
    <source>
        <dbReference type="ARBA" id="ARBA00001966"/>
    </source>
</evidence>
<comment type="cofactor">
    <cofactor evidence="1">
        <name>[4Fe-4S] cluster</name>
        <dbReference type="ChEBI" id="CHEBI:49883"/>
    </cofactor>
</comment>